<evidence type="ECO:0000313" key="11">
    <source>
        <dbReference type="EMBL" id="OMJ78056.1"/>
    </source>
</evidence>
<dbReference type="Gene3D" id="1.10.8.10">
    <property type="entry name" value="DNA helicase RuvA subunit, C-terminal domain"/>
    <property type="match status" value="1"/>
</dbReference>
<sequence>MSLNSSLSLKLQLDNELRKISKSPKTLFELRSIISTLFSRENLQITYQDEEGDLISVTTDAELKDLITKNKGKPSLKLILKEQSENSIYDRIQSLRQSIIQNISSENTSNPEVLINESYNSVQSFNSITESPKSIVEIPIVEKKQEVKEEEKIPIVEKKQEVKEEEKIPSVERKKDQKKPKEKKEPKAKKPKKVSKVPPKAQIQNKFEPVIHQNIICDKCNVGPIVGIRYKCTVCHDFDLCENCEEISNHMHPLVKIRVPMKTGAAPMCGPFGDQSWGPHPFKFDNIKEYFAGPIKEIIKKKYKVKVKSQKFPNYLAVVPGGYMKLTWEIKNKGKMVWPEGTKLVMHRGNFICEDVVLRKIEPGESITVEVSTRLPMIEGECKGTWHLDTGNKVFGKIKAYVKCVNDEKVRKLANMGFGVEKAKFALEDANGDMNLAISQILRQ</sequence>
<evidence type="ECO:0000259" key="9">
    <source>
        <dbReference type="PROSITE" id="PS50135"/>
    </source>
</evidence>
<dbReference type="GO" id="GO:0008270">
    <property type="term" value="F:zinc ion binding"/>
    <property type="evidence" value="ECO:0007669"/>
    <property type="project" value="UniProtKB-KW"/>
</dbReference>
<dbReference type="PROSITE" id="PS51745">
    <property type="entry name" value="PB1"/>
    <property type="match status" value="1"/>
</dbReference>
<feature type="compositionally biased region" description="Basic residues" evidence="7">
    <location>
        <begin position="176"/>
        <end position="195"/>
    </location>
</feature>
<reference evidence="11 12" key="1">
    <citation type="submission" date="2016-11" db="EMBL/GenBank/DDBJ databases">
        <title>The macronuclear genome of Stentor coeruleus: a giant cell with tiny introns.</title>
        <authorList>
            <person name="Slabodnick M."/>
            <person name="Ruby J.G."/>
            <person name="Reiff S.B."/>
            <person name="Swart E.C."/>
            <person name="Gosai S."/>
            <person name="Prabakaran S."/>
            <person name="Witkowska E."/>
            <person name="Larue G.E."/>
            <person name="Fisher S."/>
            <person name="Freeman R.M."/>
            <person name="Gunawardena J."/>
            <person name="Chu W."/>
            <person name="Stover N.A."/>
            <person name="Gregory B.D."/>
            <person name="Nowacki M."/>
            <person name="Derisi J."/>
            <person name="Roy S.W."/>
            <person name="Marshall W.F."/>
            <person name="Sood P."/>
        </authorList>
    </citation>
    <scope>NUCLEOTIDE SEQUENCE [LARGE SCALE GENOMIC DNA]</scope>
    <source>
        <strain evidence="11">WM001</strain>
    </source>
</reference>
<dbReference type="InterPro" id="IPR013783">
    <property type="entry name" value="Ig-like_fold"/>
</dbReference>
<dbReference type="SMART" id="SM00291">
    <property type="entry name" value="ZnF_ZZ"/>
    <property type="match status" value="1"/>
</dbReference>
<name>A0A1R2BMS4_9CILI</name>
<proteinExistence type="predicted"/>
<dbReference type="AlphaFoldDB" id="A0A1R2BMS4"/>
<dbReference type="Gene3D" id="3.10.20.90">
    <property type="entry name" value="Phosphatidylinositol 3-kinase Catalytic Subunit, Chain A, domain 1"/>
    <property type="match status" value="1"/>
</dbReference>
<evidence type="ECO:0000256" key="3">
    <source>
        <dbReference type="ARBA" id="ARBA00022771"/>
    </source>
</evidence>
<keyword evidence="3 6" id="KW-0863">Zinc-finger</keyword>
<dbReference type="InterPro" id="IPR000433">
    <property type="entry name" value="Znf_ZZ"/>
</dbReference>
<evidence type="ECO:0000259" key="10">
    <source>
        <dbReference type="PROSITE" id="PS51745"/>
    </source>
</evidence>
<dbReference type="InterPro" id="IPR053793">
    <property type="entry name" value="PB1-like"/>
</dbReference>
<evidence type="ECO:0000256" key="5">
    <source>
        <dbReference type="ARBA" id="ARBA00023329"/>
    </source>
</evidence>
<dbReference type="InterPro" id="IPR032350">
    <property type="entry name" value="Nbr1_FW"/>
</dbReference>
<dbReference type="GO" id="GO:0031410">
    <property type="term" value="C:cytoplasmic vesicle"/>
    <property type="evidence" value="ECO:0007669"/>
    <property type="project" value="UniProtKB-KW"/>
</dbReference>
<dbReference type="SUPFAM" id="SSF46934">
    <property type="entry name" value="UBA-like"/>
    <property type="match status" value="1"/>
</dbReference>
<dbReference type="InterPro" id="IPR009060">
    <property type="entry name" value="UBA-like_sf"/>
</dbReference>
<dbReference type="CDD" id="cd05992">
    <property type="entry name" value="PB1"/>
    <property type="match status" value="1"/>
</dbReference>
<evidence type="ECO:0008006" key="13">
    <source>
        <dbReference type="Google" id="ProtNLM"/>
    </source>
</evidence>
<dbReference type="PROSITE" id="PS50030">
    <property type="entry name" value="UBA"/>
    <property type="match status" value="1"/>
</dbReference>
<dbReference type="Gene3D" id="2.60.40.10">
    <property type="entry name" value="Immunoglobulins"/>
    <property type="match status" value="1"/>
</dbReference>
<evidence type="ECO:0000313" key="12">
    <source>
        <dbReference type="Proteomes" id="UP000187209"/>
    </source>
</evidence>
<feature type="domain" description="ZZ-type" evidence="9">
    <location>
        <begin position="212"/>
        <end position="262"/>
    </location>
</feature>
<keyword evidence="4" id="KW-0862">Zinc</keyword>
<dbReference type="Pfam" id="PF16158">
    <property type="entry name" value="N_BRCA1_IG"/>
    <property type="match status" value="1"/>
</dbReference>
<organism evidence="11 12">
    <name type="scientific">Stentor coeruleus</name>
    <dbReference type="NCBI Taxonomy" id="5963"/>
    <lineage>
        <taxon>Eukaryota</taxon>
        <taxon>Sar</taxon>
        <taxon>Alveolata</taxon>
        <taxon>Ciliophora</taxon>
        <taxon>Postciliodesmatophora</taxon>
        <taxon>Heterotrichea</taxon>
        <taxon>Heterotrichida</taxon>
        <taxon>Stentoridae</taxon>
        <taxon>Stentor</taxon>
    </lineage>
</organism>
<dbReference type="PANTHER" id="PTHR20930">
    <property type="entry name" value="OVARIAN CARCINOMA ANTIGEN CA125-RELATED"/>
    <property type="match status" value="1"/>
</dbReference>
<dbReference type="EMBL" id="MPUH01000541">
    <property type="protein sequence ID" value="OMJ78056.1"/>
    <property type="molecule type" value="Genomic_DNA"/>
</dbReference>
<dbReference type="PANTHER" id="PTHR20930:SF0">
    <property type="entry name" value="PROTEIN ILRUN"/>
    <property type="match status" value="1"/>
</dbReference>
<evidence type="ECO:0000256" key="6">
    <source>
        <dbReference type="PROSITE-ProRule" id="PRU00228"/>
    </source>
</evidence>
<dbReference type="SMART" id="SM00666">
    <property type="entry name" value="PB1"/>
    <property type="match status" value="1"/>
</dbReference>
<protein>
    <recommendedName>
        <fullName evidence="13">ZZ-type domain-containing protein</fullName>
    </recommendedName>
</protein>
<comment type="caution">
    <text evidence="11">The sequence shown here is derived from an EMBL/GenBank/DDBJ whole genome shotgun (WGS) entry which is preliminary data.</text>
</comment>
<evidence type="ECO:0000256" key="1">
    <source>
        <dbReference type="ARBA" id="ARBA00004419"/>
    </source>
</evidence>
<feature type="domain" description="PB1" evidence="10">
    <location>
        <begin position="6"/>
        <end position="83"/>
    </location>
</feature>
<comment type="subcellular location">
    <subcellularLocation>
        <location evidence="1">Cytoplasmic vesicle</location>
        <location evidence="1">Autophagosome</location>
    </subcellularLocation>
</comment>
<dbReference type="InterPro" id="IPR000270">
    <property type="entry name" value="PB1_dom"/>
</dbReference>
<dbReference type="SUPFAM" id="SSF57850">
    <property type="entry name" value="RING/U-box"/>
    <property type="match status" value="1"/>
</dbReference>
<evidence type="ECO:0000256" key="7">
    <source>
        <dbReference type="SAM" id="MobiDB-lite"/>
    </source>
</evidence>
<dbReference type="PROSITE" id="PS01357">
    <property type="entry name" value="ZF_ZZ_1"/>
    <property type="match status" value="1"/>
</dbReference>
<evidence type="ECO:0000259" key="8">
    <source>
        <dbReference type="PROSITE" id="PS50030"/>
    </source>
</evidence>
<dbReference type="Pfam" id="PF00569">
    <property type="entry name" value="ZZ"/>
    <property type="match status" value="1"/>
</dbReference>
<accession>A0A1R2BMS4</accession>
<feature type="domain" description="UBA" evidence="8">
    <location>
        <begin position="405"/>
        <end position="444"/>
    </location>
</feature>
<evidence type="ECO:0000256" key="4">
    <source>
        <dbReference type="ARBA" id="ARBA00022833"/>
    </source>
</evidence>
<dbReference type="OrthoDB" id="313562at2759"/>
<dbReference type="CDD" id="cd02340">
    <property type="entry name" value="ZZ_NBR1_like"/>
    <property type="match status" value="1"/>
</dbReference>
<dbReference type="Proteomes" id="UP000187209">
    <property type="component" value="Unassembled WGS sequence"/>
</dbReference>
<evidence type="ECO:0000256" key="2">
    <source>
        <dbReference type="ARBA" id="ARBA00022723"/>
    </source>
</evidence>
<dbReference type="PROSITE" id="PS50135">
    <property type="entry name" value="ZF_ZZ_2"/>
    <property type="match status" value="1"/>
</dbReference>
<dbReference type="Gene3D" id="3.30.60.90">
    <property type="match status" value="1"/>
</dbReference>
<feature type="compositionally biased region" description="Basic and acidic residues" evidence="7">
    <location>
        <begin position="164"/>
        <end position="175"/>
    </location>
</feature>
<dbReference type="SUPFAM" id="SSF54277">
    <property type="entry name" value="CAD &amp; PB1 domains"/>
    <property type="match status" value="1"/>
</dbReference>
<feature type="region of interest" description="Disordered" evidence="7">
    <location>
        <begin position="164"/>
        <end position="199"/>
    </location>
</feature>
<gene>
    <name evidence="11" type="ORF">SteCoe_22212</name>
</gene>
<keyword evidence="12" id="KW-1185">Reference proteome</keyword>
<dbReference type="InterPro" id="IPR015940">
    <property type="entry name" value="UBA"/>
</dbReference>
<keyword evidence="5" id="KW-0968">Cytoplasmic vesicle</keyword>
<dbReference type="SMART" id="SM00165">
    <property type="entry name" value="UBA"/>
    <property type="match status" value="1"/>
</dbReference>
<dbReference type="InterPro" id="IPR043145">
    <property type="entry name" value="Znf_ZZ_sf"/>
</dbReference>
<dbReference type="GO" id="GO:0005776">
    <property type="term" value="C:autophagosome"/>
    <property type="evidence" value="ECO:0007669"/>
    <property type="project" value="UniProtKB-SubCell"/>
</dbReference>
<dbReference type="Pfam" id="PF00564">
    <property type="entry name" value="PB1"/>
    <property type="match status" value="1"/>
</dbReference>
<keyword evidence="2" id="KW-0479">Metal-binding</keyword>